<dbReference type="GO" id="GO:0005886">
    <property type="term" value="C:plasma membrane"/>
    <property type="evidence" value="ECO:0007669"/>
    <property type="project" value="UniProtKB-SubCell"/>
</dbReference>
<feature type="transmembrane region" description="Helical" evidence="8">
    <location>
        <begin position="169"/>
        <end position="189"/>
    </location>
</feature>
<comment type="subcellular location">
    <subcellularLocation>
        <location evidence="1 7">Cell membrane</location>
        <topology evidence="1 7">Multi-pass membrane protein</topology>
    </subcellularLocation>
</comment>
<keyword evidence="11" id="KW-1185">Reference proteome</keyword>
<evidence type="ECO:0000256" key="4">
    <source>
        <dbReference type="ARBA" id="ARBA00022692"/>
    </source>
</evidence>
<accession>A0A1M5U4M9</accession>
<dbReference type="RefSeq" id="WP_084723629.1">
    <property type="nucleotide sequence ID" value="NZ_FQXD01000009.1"/>
</dbReference>
<name>A0A1M5U4M9_9BACI</name>
<comment type="similarity">
    <text evidence="2 7">Belongs to the cytochrome c oxidase subunit 3 family.</text>
</comment>
<dbReference type="SUPFAM" id="SSF81452">
    <property type="entry name" value="Cytochrome c oxidase subunit III-like"/>
    <property type="match status" value="1"/>
</dbReference>
<keyword evidence="6 8" id="KW-0472">Membrane</keyword>
<sequence length="191" mass="21897">MHKQEAALFQDKKVGFFIYLGVETIMFAVLFATYMIFTPAANGPYPSEVFQSKMVMLSSFFLLSSSGTLMVAERGVRERKKNKTLLGLRLTLVLAIVFLGVEVYEFYSFVQEGYGLSTSVFLSSFYVLVGLHAAHVAFGIGWMIVLFIQFRRTKVSASLYEEKQTIFSYYWHFVDGIWVFIILLVYLPYIT</sequence>
<dbReference type="FunFam" id="1.20.120.80:FF:000001">
    <property type="entry name" value="Cytochrome (Ubi)quinol oxidase subunit III"/>
    <property type="match status" value="1"/>
</dbReference>
<dbReference type="PANTHER" id="PTHR11403:SF2">
    <property type="entry name" value="CYTOCHROME BO(3) UBIQUINOL OXIDASE SUBUNIT 3"/>
    <property type="match status" value="1"/>
</dbReference>
<dbReference type="Gene3D" id="1.20.120.80">
    <property type="entry name" value="Cytochrome c oxidase, subunit III, four-helix bundle"/>
    <property type="match status" value="1"/>
</dbReference>
<protein>
    <submittedName>
        <fullName evidence="10">Cytochrome c oxidase subunit 3/cytochrome aa3-600 menaquinol oxidase subunit 3</fullName>
    </submittedName>
</protein>
<evidence type="ECO:0000313" key="10">
    <source>
        <dbReference type="EMBL" id="SHH58045.1"/>
    </source>
</evidence>
<dbReference type="Proteomes" id="UP000184079">
    <property type="component" value="Unassembled WGS sequence"/>
</dbReference>
<reference evidence="11" key="1">
    <citation type="submission" date="2016-11" db="EMBL/GenBank/DDBJ databases">
        <authorList>
            <person name="Varghese N."/>
            <person name="Submissions S."/>
        </authorList>
    </citation>
    <scope>NUCLEOTIDE SEQUENCE [LARGE SCALE GENOMIC DNA]</scope>
    <source>
        <strain evidence="11">CGMCC 1.6496</strain>
    </source>
</reference>
<evidence type="ECO:0000256" key="2">
    <source>
        <dbReference type="ARBA" id="ARBA00010581"/>
    </source>
</evidence>
<evidence type="ECO:0000256" key="1">
    <source>
        <dbReference type="ARBA" id="ARBA00004651"/>
    </source>
</evidence>
<dbReference type="AlphaFoldDB" id="A0A1M5U4M9"/>
<evidence type="ECO:0000256" key="7">
    <source>
        <dbReference type="RuleBase" id="RU003376"/>
    </source>
</evidence>
<dbReference type="EMBL" id="FQXD01000009">
    <property type="protein sequence ID" value="SHH58045.1"/>
    <property type="molecule type" value="Genomic_DNA"/>
</dbReference>
<evidence type="ECO:0000256" key="6">
    <source>
        <dbReference type="ARBA" id="ARBA00023136"/>
    </source>
</evidence>
<gene>
    <name evidence="10" type="ORF">SAMN05421807_10930</name>
</gene>
<keyword evidence="4 7" id="KW-0812">Transmembrane</keyword>
<dbReference type="GO" id="GO:0019646">
    <property type="term" value="P:aerobic electron transport chain"/>
    <property type="evidence" value="ECO:0007669"/>
    <property type="project" value="InterPro"/>
</dbReference>
<evidence type="ECO:0000256" key="3">
    <source>
        <dbReference type="ARBA" id="ARBA00022475"/>
    </source>
</evidence>
<dbReference type="InterPro" id="IPR000298">
    <property type="entry name" value="Cyt_c_oxidase-like_su3"/>
</dbReference>
<evidence type="ECO:0000256" key="5">
    <source>
        <dbReference type="ARBA" id="ARBA00022989"/>
    </source>
</evidence>
<dbReference type="InterPro" id="IPR013833">
    <property type="entry name" value="Cyt_c_oxidase_su3_a-hlx"/>
</dbReference>
<feature type="transmembrane region" description="Helical" evidence="8">
    <location>
        <begin position="124"/>
        <end position="148"/>
    </location>
</feature>
<proteinExistence type="inferred from homology"/>
<feature type="transmembrane region" description="Helical" evidence="8">
    <location>
        <begin position="84"/>
        <end position="104"/>
    </location>
</feature>
<feature type="domain" description="Heme-copper oxidase subunit III family profile" evidence="9">
    <location>
        <begin position="1"/>
        <end position="190"/>
    </location>
</feature>
<dbReference type="Pfam" id="PF00510">
    <property type="entry name" value="COX3"/>
    <property type="match status" value="1"/>
</dbReference>
<feature type="transmembrane region" description="Helical" evidence="8">
    <location>
        <begin position="49"/>
        <end position="72"/>
    </location>
</feature>
<evidence type="ECO:0000256" key="8">
    <source>
        <dbReference type="SAM" id="Phobius"/>
    </source>
</evidence>
<keyword evidence="3" id="KW-1003">Cell membrane</keyword>
<dbReference type="PROSITE" id="PS50253">
    <property type="entry name" value="COX3"/>
    <property type="match status" value="1"/>
</dbReference>
<feature type="transmembrane region" description="Helical" evidence="8">
    <location>
        <begin position="16"/>
        <end position="37"/>
    </location>
</feature>
<dbReference type="InterPro" id="IPR024791">
    <property type="entry name" value="Cyt_c/ubiquinol_Oxase_su3"/>
</dbReference>
<organism evidence="10 11">
    <name type="scientific">Virgibacillus chiguensis</name>
    <dbReference type="NCBI Taxonomy" id="411959"/>
    <lineage>
        <taxon>Bacteria</taxon>
        <taxon>Bacillati</taxon>
        <taxon>Bacillota</taxon>
        <taxon>Bacilli</taxon>
        <taxon>Bacillales</taxon>
        <taxon>Bacillaceae</taxon>
        <taxon>Virgibacillus</taxon>
    </lineage>
</organism>
<keyword evidence="5 8" id="KW-1133">Transmembrane helix</keyword>
<dbReference type="InterPro" id="IPR035973">
    <property type="entry name" value="Cyt_c_oxidase_su3-like_sf"/>
</dbReference>
<evidence type="ECO:0000313" key="11">
    <source>
        <dbReference type="Proteomes" id="UP000184079"/>
    </source>
</evidence>
<dbReference type="GO" id="GO:0004129">
    <property type="term" value="F:cytochrome-c oxidase activity"/>
    <property type="evidence" value="ECO:0007669"/>
    <property type="project" value="InterPro"/>
</dbReference>
<dbReference type="OrthoDB" id="2691381at2"/>
<dbReference type="PANTHER" id="PTHR11403">
    <property type="entry name" value="CYTOCHROME C OXIDASE SUBUNIT III"/>
    <property type="match status" value="1"/>
</dbReference>
<evidence type="ECO:0000259" key="9">
    <source>
        <dbReference type="PROSITE" id="PS50253"/>
    </source>
</evidence>